<dbReference type="PRINTS" id="PR00038">
    <property type="entry name" value="HTHLUXR"/>
</dbReference>
<dbReference type="PATRIC" id="fig|453.4.peg.2317"/>
<gene>
    <name evidence="2" type="ORF">Lfee_2116</name>
    <name evidence="3" type="ORF">NCTC12022_03328</name>
</gene>
<dbReference type="Gene3D" id="1.10.10.10">
    <property type="entry name" value="Winged helix-like DNA-binding domain superfamily/Winged helix DNA-binding domain"/>
    <property type="match status" value="1"/>
</dbReference>
<sequence>MAIKISLDHPTFTLREKVQEINKRFLADYGFSYFQYLRCFDDGSISLLTNNTGLIEYFQHVDNSPVVFSSFNNDYENSHSYWFLWDEVLPKFPVQLAREKFHIHNGITLVRRSRNYYDMIAVALPAEQANAGSFYLNKLKIIEHYINDFDKQNKELITLINNNKIILPSSYRDVNYQKICLTNGRVTLKGTEGLTYITSQELACLRLLLQGASYKEAANLLHLSSRTVETYMDRIKQRTGFFSRSEIERALLCP</sequence>
<dbReference type="GO" id="GO:0006355">
    <property type="term" value="P:regulation of DNA-templated transcription"/>
    <property type="evidence" value="ECO:0007669"/>
    <property type="project" value="InterPro"/>
</dbReference>
<dbReference type="SUPFAM" id="SSF46894">
    <property type="entry name" value="C-terminal effector domain of the bipartite response regulators"/>
    <property type="match status" value="1"/>
</dbReference>
<dbReference type="AlphaFoldDB" id="A0A0W0TL25"/>
<dbReference type="Proteomes" id="UP000054698">
    <property type="component" value="Unassembled WGS sequence"/>
</dbReference>
<dbReference type="InterPro" id="IPR036388">
    <property type="entry name" value="WH-like_DNA-bd_sf"/>
</dbReference>
<reference evidence="3 5" key="2">
    <citation type="submission" date="2018-06" db="EMBL/GenBank/DDBJ databases">
        <authorList>
            <consortium name="Pathogen Informatics"/>
            <person name="Doyle S."/>
        </authorList>
    </citation>
    <scope>NUCLEOTIDE SEQUENCE [LARGE SCALE GENOMIC DNA]</scope>
    <source>
        <strain evidence="3 5">NCTC12022</strain>
    </source>
</reference>
<dbReference type="EMBL" id="LNYB01000081">
    <property type="protein sequence ID" value="KTC96318.1"/>
    <property type="molecule type" value="Genomic_DNA"/>
</dbReference>
<feature type="domain" description="HTH luxR-type" evidence="1">
    <location>
        <begin position="190"/>
        <end position="254"/>
    </location>
</feature>
<evidence type="ECO:0000313" key="4">
    <source>
        <dbReference type="Proteomes" id="UP000054698"/>
    </source>
</evidence>
<evidence type="ECO:0000313" key="5">
    <source>
        <dbReference type="Proteomes" id="UP000251942"/>
    </source>
</evidence>
<dbReference type="STRING" id="453.Lfee_2116"/>
<name>A0A0W0TL25_9GAMM</name>
<dbReference type="EMBL" id="UASS01000039">
    <property type="protein sequence ID" value="SPX62566.1"/>
    <property type="molecule type" value="Genomic_DNA"/>
</dbReference>
<dbReference type="SMART" id="SM00421">
    <property type="entry name" value="HTH_LUXR"/>
    <property type="match status" value="1"/>
</dbReference>
<reference evidence="2 4" key="1">
    <citation type="submission" date="2015-11" db="EMBL/GenBank/DDBJ databases">
        <title>Genomic analysis of 38 Legionella species identifies large and diverse effector repertoires.</title>
        <authorList>
            <person name="Burstein D."/>
            <person name="Amaro F."/>
            <person name="Zusman T."/>
            <person name="Lifshitz Z."/>
            <person name="Cohen O."/>
            <person name="Gilbert J.A."/>
            <person name="Pupko T."/>
            <person name="Shuman H.A."/>
            <person name="Segal G."/>
        </authorList>
    </citation>
    <scope>NUCLEOTIDE SEQUENCE [LARGE SCALE GENOMIC DNA]</scope>
    <source>
        <strain evidence="2 4">WO-44C</strain>
    </source>
</reference>
<keyword evidence="4" id="KW-1185">Reference proteome</keyword>
<protein>
    <submittedName>
        <fullName evidence="3">Transcription regulator protein, response regulator containing CheY-like receiver domain and HTH DNA-binding domain</fullName>
    </submittedName>
</protein>
<accession>A0A0W0TL25</accession>
<dbReference type="PROSITE" id="PS50043">
    <property type="entry name" value="HTH_LUXR_2"/>
    <property type="match status" value="1"/>
</dbReference>
<evidence type="ECO:0000259" key="1">
    <source>
        <dbReference type="PROSITE" id="PS50043"/>
    </source>
</evidence>
<dbReference type="RefSeq" id="WP_238584917.1">
    <property type="nucleotide sequence ID" value="NZ_CAAAHT010000001.1"/>
</dbReference>
<organism evidence="2 4">
    <name type="scientific">Legionella feeleii</name>
    <dbReference type="NCBI Taxonomy" id="453"/>
    <lineage>
        <taxon>Bacteria</taxon>
        <taxon>Pseudomonadati</taxon>
        <taxon>Pseudomonadota</taxon>
        <taxon>Gammaproteobacteria</taxon>
        <taxon>Legionellales</taxon>
        <taxon>Legionellaceae</taxon>
        <taxon>Legionella</taxon>
    </lineage>
</organism>
<evidence type="ECO:0000313" key="2">
    <source>
        <dbReference type="EMBL" id="KTC96318.1"/>
    </source>
</evidence>
<evidence type="ECO:0000313" key="3">
    <source>
        <dbReference type="EMBL" id="SPX62566.1"/>
    </source>
</evidence>
<dbReference type="Pfam" id="PF00196">
    <property type="entry name" value="GerE"/>
    <property type="match status" value="1"/>
</dbReference>
<dbReference type="InterPro" id="IPR016032">
    <property type="entry name" value="Sig_transdc_resp-reg_C-effctor"/>
</dbReference>
<keyword evidence="3" id="KW-0238">DNA-binding</keyword>
<dbReference type="InterPro" id="IPR000792">
    <property type="entry name" value="Tscrpt_reg_LuxR_C"/>
</dbReference>
<dbReference type="GO" id="GO:0003677">
    <property type="term" value="F:DNA binding"/>
    <property type="evidence" value="ECO:0007669"/>
    <property type="project" value="UniProtKB-KW"/>
</dbReference>
<proteinExistence type="predicted"/>
<dbReference type="Proteomes" id="UP000251942">
    <property type="component" value="Unassembled WGS sequence"/>
</dbReference>